<evidence type="ECO:0000259" key="3">
    <source>
        <dbReference type="Pfam" id="PF11181"/>
    </source>
</evidence>
<dbReference type="EMBL" id="ACFH01000109">
    <property type="protein sequence ID" value="EEH65656.1"/>
    <property type="molecule type" value="Genomic_DNA"/>
</dbReference>
<feature type="domain" description="General stress protein 17M-like" evidence="3">
    <location>
        <begin position="5"/>
        <end position="85"/>
    </location>
</feature>
<dbReference type="STRING" id="103621.GCA_001067145_00775"/>
<sequence>MPPGQEVASFATYPEAQHAVDMLSDEGFPVEHLAIVGTDLRQVENITGRMSWGRAIISGAASGLWLGLFFGALLALVGPSQMGGAALIASAVVMGVLWGTLFQVVGYAMTRGRRDFTSTSAVIASRYSIIAAEHITDAARALSGLPGNLTRGGEAARRAEERRAARQAARDGAPTAFGSRPDEQPRFGVRVSSAEQVHGQSPAEPAAPSSTPSTDQDA</sequence>
<evidence type="ECO:0000256" key="2">
    <source>
        <dbReference type="SAM" id="Phobius"/>
    </source>
</evidence>
<dbReference type="AlphaFoldDB" id="C0W6Y2"/>
<evidence type="ECO:0000313" key="5">
    <source>
        <dbReference type="Proteomes" id="UP000004778"/>
    </source>
</evidence>
<name>C0W6Y2_9ACTO</name>
<dbReference type="Pfam" id="PF11181">
    <property type="entry name" value="YflT"/>
    <property type="match status" value="1"/>
</dbReference>
<dbReference type="InterPro" id="IPR025889">
    <property type="entry name" value="GSP17M-like_dom"/>
</dbReference>
<proteinExistence type="predicted"/>
<dbReference type="eggNOG" id="ENOG5032RS7">
    <property type="taxonomic scope" value="Bacteria"/>
</dbReference>
<evidence type="ECO:0000313" key="4">
    <source>
        <dbReference type="EMBL" id="EEH65656.1"/>
    </source>
</evidence>
<dbReference type="HOGENOM" id="CLU_070264_0_1_11"/>
<gene>
    <name evidence="4" type="ORF">HMPREF0058_1626</name>
</gene>
<keyword evidence="5" id="KW-1185">Reference proteome</keyword>
<feature type="transmembrane region" description="Helical" evidence="2">
    <location>
        <begin position="55"/>
        <end position="78"/>
    </location>
</feature>
<keyword evidence="2" id="KW-1133">Transmembrane helix</keyword>
<feature type="compositionally biased region" description="Low complexity" evidence="1">
    <location>
        <begin position="201"/>
        <end position="218"/>
    </location>
</feature>
<evidence type="ECO:0000256" key="1">
    <source>
        <dbReference type="SAM" id="MobiDB-lite"/>
    </source>
</evidence>
<organism evidence="4 5">
    <name type="scientific">Actinomyces urogenitalis DSM 15434</name>
    <dbReference type="NCBI Taxonomy" id="525246"/>
    <lineage>
        <taxon>Bacteria</taxon>
        <taxon>Bacillati</taxon>
        <taxon>Actinomycetota</taxon>
        <taxon>Actinomycetes</taxon>
        <taxon>Actinomycetales</taxon>
        <taxon>Actinomycetaceae</taxon>
        <taxon>Actinomyces</taxon>
    </lineage>
</organism>
<keyword evidence="2" id="KW-0472">Membrane</keyword>
<dbReference type="Proteomes" id="UP000004778">
    <property type="component" value="Unassembled WGS sequence"/>
</dbReference>
<comment type="caution">
    <text evidence="4">The sequence shown here is derived from an EMBL/GenBank/DDBJ whole genome shotgun (WGS) entry which is preliminary data.</text>
</comment>
<accession>C0W6Y2</accession>
<feature type="transmembrane region" description="Helical" evidence="2">
    <location>
        <begin position="84"/>
        <end position="108"/>
    </location>
</feature>
<keyword evidence="2" id="KW-0812">Transmembrane</keyword>
<feature type="region of interest" description="Disordered" evidence="1">
    <location>
        <begin position="167"/>
        <end position="218"/>
    </location>
</feature>
<reference evidence="4 5" key="1">
    <citation type="submission" date="2009-01" db="EMBL/GenBank/DDBJ databases">
        <authorList>
            <person name="Qin X."/>
            <person name="Bachman B."/>
            <person name="Battles P."/>
            <person name="Bell A."/>
            <person name="Bess C."/>
            <person name="Bickham C."/>
            <person name="Chaboub L."/>
            <person name="Chen D."/>
            <person name="Coyle M."/>
            <person name="Deiros D.R."/>
            <person name="Dinh H."/>
            <person name="Forbes L."/>
            <person name="Fowler G."/>
            <person name="Francisco L."/>
            <person name="Fu Q."/>
            <person name="Gubbala S."/>
            <person name="Hale W."/>
            <person name="Han Y."/>
            <person name="Hemphill L."/>
            <person name="Highlander S.K."/>
            <person name="Hirani K."/>
            <person name="Hogues M."/>
            <person name="Jackson L."/>
            <person name="Jakkamsetti A."/>
            <person name="Javaid M."/>
            <person name="Jiang H."/>
            <person name="Korchina V."/>
            <person name="Kovar C."/>
            <person name="Lara F."/>
            <person name="Lee S."/>
            <person name="Mata R."/>
            <person name="Mathew T."/>
            <person name="Moen C."/>
            <person name="Morales K."/>
            <person name="Munidasa M."/>
            <person name="Nazareth L."/>
            <person name="Ngo R."/>
            <person name="Nguyen L."/>
            <person name="Okwuonu G."/>
            <person name="Ongeri F."/>
            <person name="Patil S."/>
            <person name="Petrosino J."/>
            <person name="Pham C."/>
            <person name="Pham P."/>
            <person name="Pu L.-L."/>
            <person name="Puazo M."/>
            <person name="Raj R."/>
            <person name="Reid J."/>
            <person name="Rouhana J."/>
            <person name="Saada N."/>
            <person name="Shang Y."/>
            <person name="Simmons D."/>
            <person name="Thornton R."/>
            <person name="Warren J."/>
            <person name="Weissenberger G."/>
            <person name="Zhang J."/>
            <person name="Zhang L."/>
            <person name="Zhou C."/>
            <person name="Zhu D."/>
            <person name="Muzny D."/>
            <person name="Worley K."/>
            <person name="Gibbs R."/>
        </authorList>
    </citation>
    <scope>NUCLEOTIDE SEQUENCE [LARGE SCALE GENOMIC DNA]</scope>
    <source>
        <strain evidence="4 5">DSM 15434</strain>
    </source>
</reference>
<protein>
    <recommendedName>
        <fullName evidence="3">General stress protein 17M-like domain-containing protein</fullName>
    </recommendedName>
</protein>